<keyword evidence="2" id="KW-0645">Protease</keyword>
<dbReference type="GO" id="GO:0070008">
    <property type="term" value="F:serine-type exopeptidase activity"/>
    <property type="evidence" value="ECO:0007669"/>
    <property type="project" value="InterPro"/>
</dbReference>
<dbReference type="Pfam" id="PF05577">
    <property type="entry name" value="Peptidase_S28"/>
    <property type="match status" value="2"/>
</dbReference>
<dbReference type="Gene3D" id="3.40.50.1820">
    <property type="entry name" value="alpha/beta hydrolase"/>
    <property type="match status" value="1"/>
</dbReference>
<dbReference type="Gene3D" id="1.20.120.980">
    <property type="entry name" value="Serine carboxypeptidase S28, SKS domain"/>
    <property type="match status" value="1"/>
</dbReference>
<dbReference type="GO" id="GO:0008239">
    <property type="term" value="F:dipeptidyl-peptidase activity"/>
    <property type="evidence" value="ECO:0007669"/>
    <property type="project" value="TreeGrafter"/>
</dbReference>
<evidence type="ECO:0000256" key="6">
    <source>
        <dbReference type="SAM" id="Phobius"/>
    </source>
</evidence>
<dbReference type="InterPro" id="IPR008758">
    <property type="entry name" value="Peptidase_S28"/>
</dbReference>
<evidence type="ECO:0000256" key="3">
    <source>
        <dbReference type="ARBA" id="ARBA00022729"/>
    </source>
</evidence>
<keyword evidence="6" id="KW-1133">Transmembrane helix</keyword>
<evidence type="ECO:0000313" key="8">
    <source>
        <dbReference type="WBParaSite" id="jg15227"/>
    </source>
</evidence>
<proteinExistence type="inferred from homology"/>
<dbReference type="GO" id="GO:0006508">
    <property type="term" value="P:proteolysis"/>
    <property type="evidence" value="ECO:0007669"/>
    <property type="project" value="UniProtKB-KW"/>
</dbReference>
<dbReference type="SUPFAM" id="SSF53474">
    <property type="entry name" value="alpha/beta-Hydrolases"/>
    <property type="match status" value="1"/>
</dbReference>
<keyword evidence="4" id="KW-0378">Hydrolase</keyword>
<evidence type="ECO:0000256" key="5">
    <source>
        <dbReference type="ARBA" id="ARBA00023180"/>
    </source>
</evidence>
<evidence type="ECO:0000256" key="2">
    <source>
        <dbReference type="ARBA" id="ARBA00022670"/>
    </source>
</evidence>
<dbReference type="WBParaSite" id="jg15227">
    <property type="protein sequence ID" value="jg15227"/>
    <property type="gene ID" value="jg15227"/>
</dbReference>
<reference evidence="8" key="1">
    <citation type="submission" date="2022-11" db="UniProtKB">
        <authorList>
            <consortium name="WormBaseParasite"/>
        </authorList>
    </citation>
    <scope>IDENTIFICATION</scope>
</reference>
<dbReference type="PANTHER" id="PTHR11010:SF117">
    <property type="entry name" value="SERINE PROTEASE 16"/>
    <property type="match status" value="1"/>
</dbReference>
<evidence type="ECO:0000256" key="1">
    <source>
        <dbReference type="ARBA" id="ARBA00011079"/>
    </source>
</evidence>
<protein>
    <submittedName>
        <fullName evidence="8">Uncharacterized protein</fullName>
    </submittedName>
</protein>
<evidence type="ECO:0000256" key="4">
    <source>
        <dbReference type="ARBA" id="ARBA00022801"/>
    </source>
</evidence>
<dbReference type="InterPro" id="IPR042269">
    <property type="entry name" value="Ser_carbopepase_S28_SKS"/>
</dbReference>
<name>A0A915D4A1_9BILA</name>
<keyword evidence="5" id="KW-0325">Glycoprotein</keyword>
<evidence type="ECO:0000313" key="7">
    <source>
        <dbReference type="Proteomes" id="UP000887574"/>
    </source>
</evidence>
<dbReference type="Proteomes" id="UP000887574">
    <property type="component" value="Unplaced"/>
</dbReference>
<sequence length="334" mass="38369">MTIYPAILLLIALGVCSGGLAPFIVRNNLQQRYKQELRMLADQPEAIDCNSPNITENWFEQKYDQFNQTDTRTYQQHYFVNWKFHDNQTNSAQPVVFLQIGGEGEIPKRWVCLENYTYMVLAKENNAIVVQLEHRFFGKNLNMTDLSTSNLQYLTTEQALADIAAFIPAFSEANKLVNPRWVAFGGSYPGSLAAWLRIKILRCDGEDNQVHIRRMLQKCGDAFKELKKMTLTDKGRSKLSQMFHIYPPLKGVPDDITNFYGEVFNVFQGLIQYTYDARTSATLNGLNISQACNIMNENESSLVKRLADVMDWDENLESEGLRDQKSLDVRYRKA</sequence>
<feature type="transmembrane region" description="Helical" evidence="6">
    <location>
        <begin position="6"/>
        <end position="25"/>
    </location>
</feature>
<dbReference type="InterPro" id="IPR029058">
    <property type="entry name" value="AB_hydrolase_fold"/>
</dbReference>
<keyword evidence="3" id="KW-0732">Signal</keyword>
<accession>A0A915D4A1</accession>
<comment type="similarity">
    <text evidence="1">Belongs to the peptidase S28 family.</text>
</comment>
<keyword evidence="7" id="KW-1185">Reference proteome</keyword>
<organism evidence="7 8">
    <name type="scientific">Ditylenchus dipsaci</name>
    <dbReference type="NCBI Taxonomy" id="166011"/>
    <lineage>
        <taxon>Eukaryota</taxon>
        <taxon>Metazoa</taxon>
        <taxon>Ecdysozoa</taxon>
        <taxon>Nematoda</taxon>
        <taxon>Chromadorea</taxon>
        <taxon>Rhabditida</taxon>
        <taxon>Tylenchina</taxon>
        <taxon>Tylenchomorpha</taxon>
        <taxon>Sphaerularioidea</taxon>
        <taxon>Anguinidae</taxon>
        <taxon>Anguininae</taxon>
        <taxon>Ditylenchus</taxon>
    </lineage>
</organism>
<keyword evidence="6" id="KW-0812">Transmembrane</keyword>
<dbReference type="PANTHER" id="PTHR11010">
    <property type="entry name" value="PROTEASE S28 PRO-X CARBOXYPEPTIDASE-RELATED"/>
    <property type="match status" value="1"/>
</dbReference>
<keyword evidence="6" id="KW-0472">Membrane</keyword>
<dbReference type="AlphaFoldDB" id="A0A915D4A1"/>